<dbReference type="EMBL" id="JWZT01005098">
    <property type="protein sequence ID" value="KII62171.1"/>
    <property type="molecule type" value="Genomic_DNA"/>
</dbReference>
<protein>
    <submittedName>
        <fullName evidence="1">Uncharacterized protein</fullName>
    </submittedName>
</protein>
<sequence>MLGLVIYSLDCMNMISKFLRILFYNQCLTIHQHLFNYIKDKYIDRKHERRTDNLTLSPNNGSSSTVTLTINNIEERDKVFSLMFKHAHPNMFVKELNRFWDNNQ</sequence>
<dbReference type="Proteomes" id="UP000031668">
    <property type="component" value="Unassembled WGS sequence"/>
</dbReference>
<evidence type="ECO:0000313" key="2">
    <source>
        <dbReference type="Proteomes" id="UP000031668"/>
    </source>
</evidence>
<accession>A0A0C2MKR7</accession>
<evidence type="ECO:0000313" key="1">
    <source>
        <dbReference type="EMBL" id="KII62171.1"/>
    </source>
</evidence>
<name>A0A0C2MKR7_THEKT</name>
<dbReference type="AlphaFoldDB" id="A0A0C2MKR7"/>
<gene>
    <name evidence="1" type="ORF">RF11_07091</name>
</gene>
<reference evidence="1 2" key="1">
    <citation type="journal article" date="2014" name="Genome Biol. Evol.">
        <title>The genome of the myxosporean Thelohanellus kitauei shows adaptations to nutrient acquisition within its fish host.</title>
        <authorList>
            <person name="Yang Y."/>
            <person name="Xiong J."/>
            <person name="Zhou Z."/>
            <person name="Huo F."/>
            <person name="Miao W."/>
            <person name="Ran C."/>
            <person name="Liu Y."/>
            <person name="Zhang J."/>
            <person name="Feng J."/>
            <person name="Wang M."/>
            <person name="Wang M."/>
            <person name="Wang L."/>
            <person name="Yao B."/>
        </authorList>
    </citation>
    <scope>NUCLEOTIDE SEQUENCE [LARGE SCALE GENOMIC DNA]</scope>
    <source>
        <strain evidence="1">Wuqing</strain>
    </source>
</reference>
<organism evidence="1 2">
    <name type="scientific">Thelohanellus kitauei</name>
    <name type="common">Myxosporean</name>
    <dbReference type="NCBI Taxonomy" id="669202"/>
    <lineage>
        <taxon>Eukaryota</taxon>
        <taxon>Metazoa</taxon>
        <taxon>Cnidaria</taxon>
        <taxon>Myxozoa</taxon>
        <taxon>Myxosporea</taxon>
        <taxon>Bivalvulida</taxon>
        <taxon>Platysporina</taxon>
        <taxon>Myxobolidae</taxon>
        <taxon>Thelohanellus</taxon>
    </lineage>
</organism>
<keyword evidence="2" id="KW-1185">Reference proteome</keyword>
<proteinExistence type="predicted"/>
<comment type="caution">
    <text evidence="1">The sequence shown here is derived from an EMBL/GenBank/DDBJ whole genome shotgun (WGS) entry which is preliminary data.</text>
</comment>